<dbReference type="CDD" id="cd05008">
    <property type="entry name" value="SIS_GlmS_GlmD_1"/>
    <property type="match status" value="1"/>
</dbReference>
<gene>
    <name evidence="4" type="ORF">HMF7854_03895</name>
</gene>
<dbReference type="AlphaFoldDB" id="A0A3R9WMP8"/>
<feature type="domain" description="SIS" evidence="3">
    <location>
        <begin position="190"/>
        <end position="325"/>
    </location>
</feature>
<dbReference type="GO" id="GO:1901135">
    <property type="term" value="P:carbohydrate derivative metabolic process"/>
    <property type="evidence" value="ECO:0007669"/>
    <property type="project" value="InterPro"/>
</dbReference>
<dbReference type="InterPro" id="IPR046348">
    <property type="entry name" value="SIS_dom_sf"/>
</dbReference>
<keyword evidence="2" id="KW-0677">Repeat</keyword>
<name>A0A3R9WMP8_9SPHN</name>
<comment type="caution">
    <text evidence="4">The sequence shown here is derived from an EMBL/GenBank/DDBJ whole genome shotgun (WGS) entry which is preliminary data.</text>
</comment>
<accession>A0A3R9WMP8</accession>
<dbReference type="GO" id="GO:0008483">
    <property type="term" value="F:transaminase activity"/>
    <property type="evidence" value="ECO:0007669"/>
    <property type="project" value="UniProtKB-KW"/>
</dbReference>
<dbReference type="OrthoDB" id="9761808at2"/>
<dbReference type="InterPro" id="IPR035490">
    <property type="entry name" value="GlmS/FrlB_SIS"/>
</dbReference>
<protein>
    <submittedName>
        <fullName evidence="4">SIS domain-containing protein</fullName>
    </submittedName>
</protein>
<dbReference type="EMBL" id="RWJF01000001">
    <property type="protein sequence ID" value="RST30063.1"/>
    <property type="molecule type" value="Genomic_DNA"/>
</dbReference>
<evidence type="ECO:0000313" key="4">
    <source>
        <dbReference type="EMBL" id="RST30063.1"/>
    </source>
</evidence>
<dbReference type="InterPro" id="IPR001347">
    <property type="entry name" value="SIS_dom"/>
</dbReference>
<dbReference type="Proteomes" id="UP000274661">
    <property type="component" value="Unassembled WGS sequence"/>
</dbReference>
<evidence type="ECO:0000313" key="5">
    <source>
        <dbReference type="Proteomes" id="UP000274661"/>
    </source>
</evidence>
<dbReference type="PANTHER" id="PTHR10937">
    <property type="entry name" value="GLUCOSAMINE--FRUCTOSE-6-PHOSPHATE AMINOTRANSFERASE, ISOMERIZING"/>
    <property type="match status" value="1"/>
</dbReference>
<sequence length="335" mass="34733">MFAEAADAAAAVARQLAANRAIVQVLAERLRAEPPPVVLTCARGSSDHAATYLKHLVETRVEIPVASVSPSVTSIYGAAPAARGMLALALSQSGRSPDLVSSMGRAAEAGALTVAMVNDADSPLAARCEQLLPLHAGPETSVAATKSYIAQLAASLALVAAWSGDTELGRTLAALPDRLAAAWKCDWSSLVDLLEDARGLYVIGRGPGFGIAQEAALKFKETCGLHAEAFSAAELRHGPMALVGADFPVLVVRQPDQSADATNALVEDLVARRVRVLVTGPPIAGALALPLPAACAVTTPILAIQAFYRAANALSVRRGHDPDRPPLLRKVTETV</sequence>
<dbReference type="GO" id="GO:0097367">
    <property type="term" value="F:carbohydrate derivative binding"/>
    <property type="evidence" value="ECO:0007669"/>
    <property type="project" value="InterPro"/>
</dbReference>
<organism evidence="4 5">
    <name type="scientific">Sphingomonas ginkgonis</name>
    <dbReference type="NCBI Taxonomy" id="2315330"/>
    <lineage>
        <taxon>Bacteria</taxon>
        <taxon>Pseudomonadati</taxon>
        <taxon>Pseudomonadota</taxon>
        <taxon>Alphaproteobacteria</taxon>
        <taxon>Sphingomonadales</taxon>
        <taxon>Sphingomonadaceae</taxon>
        <taxon>Sphingomonas</taxon>
    </lineage>
</organism>
<dbReference type="PANTHER" id="PTHR10937:SF8">
    <property type="entry name" value="AMINOTRANSFERASE-RELATED"/>
    <property type="match status" value="1"/>
</dbReference>
<reference evidence="4 5" key="1">
    <citation type="submission" date="2018-12" db="EMBL/GenBank/DDBJ databases">
        <title>Sphingomonas sp. HMF7854 Genome sequencing and assembly.</title>
        <authorList>
            <person name="Cha I."/>
            <person name="Kang H."/>
            <person name="Kim H."/>
            <person name="Kang J."/>
            <person name="Joh K."/>
        </authorList>
    </citation>
    <scope>NUCLEOTIDE SEQUENCE [LARGE SCALE GENOMIC DNA]</scope>
    <source>
        <strain evidence="4 5">HMF7854</strain>
    </source>
</reference>
<dbReference type="InterPro" id="IPR035466">
    <property type="entry name" value="GlmS/AgaS_SIS"/>
</dbReference>
<dbReference type="SUPFAM" id="SSF53697">
    <property type="entry name" value="SIS domain"/>
    <property type="match status" value="1"/>
</dbReference>
<keyword evidence="5" id="KW-1185">Reference proteome</keyword>
<feature type="domain" description="SIS" evidence="3">
    <location>
        <begin position="26"/>
        <end position="168"/>
    </location>
</feature>
<keyword evidence="1" id="KW-0032">Aminotransferase</keyword>
<keyword evidence="1" id="KW-0808">Transferase</keyword>
<evidence type="ECO:0000256" key="1">
    <source>
        <dbReference type="ARBA" id="ARBA00022576"/>
    </source>
</evidence>
<dbReference type="CDD" id="cd05009">
    <property type="entry name" value="SIS_GlmS_GlmD_2"/>
    <property type="match status" value="1"/>
</dbReference>
<evidence type="ECO:0000256" key="2">
    <source>
        <dbReference type="ARBA" id="ARBA00022737"/>
    </source>
</evidence>
<dbReference type="PROSITE" id="PS51464">
    <property type="entry name" value="SIS"/>
    <property type="match status" value="2"/>
</dbReference>
<proteinExistence type="predicted"/>
<dbReference type="Gene3D" id="3.40.50.10490">
    <property type="entry name" value="Glucose-6-phosphate isomerase like protein, domain 1"/>
    <property type="match status" value="2"/>
</dbReference>
<evidence type="ECO:0000259" key="3">
    <source>
        <dbReference type="PROSITE" id="PS51464"/>
    </source>
</evidence>
<dbReference type="Pfam" id="PF01380">
    <property type="entry name" value="SIS"/>
    <property type="match status" value="2"/>
</dbReference>